<dbReference type="GO" id="GO:0008270">
    <property type="term" value="F:zinc ion binding"/>
    <property type="evidence" value="ECO:0007669"/>
    <property type="project" value="UniProtKB-KW"/>
</dbReference>
<evidence type="ECO:0000256" key="4">
    <source>
        <dbReference type="ARBA" id="ARBA00004371"/>
    </source>
</evidence>
<dbReference type="PANTHER" id="PTHR46661:SF4">
    <property type="entry name" value="RING-TYPE DOMAIN-CONTAINING PROTEIN"/>
    <property type="match status" value="1"/>
</dbReference>
<comment type="pathway">
    <text evidence="5">Protein modification; protein ubiquitination.</text>
</comment>
<name>A0A9P5NM56_GYMJU</name>
<dbReference type="EMBL" id="JADNYJ010000069">
    <property type="protein sequence ID" value="KAF8892348.1"/>
    <property type="molecule type" value="Genomic_DNA"/>
</dbReference>
<keyword evidence="14" id="KW-0479">Metal-binding</keyword>
<dbReference type="GO" id="GO:0005768">
    <property type="term" value="C:endosome"/>
    <property type="evidence" value="ECO:0007669"/>
    <property type="project" value="UniProtKB-SubCell"/>
</dbReference>
<dbReference type="Gene3D" id="3.30.40.10">
    <property type="entry name" value="Zinc/RING finger domain, C3HC4 (zinc finger)"/>
    <property type="match status" value="1"/>
</dbReference>
<keyword evidence="14" id="KW-0862">Zinc</keyword>
<dbReference type="InterPro" id="IPR001841">
    <property type="entry name" value="Znf_RING"/>
</dbReference>
<organism evidence="16 17">
    <name type="scientific">Gymnopilus junonius</name>
    <name type="common">Spectacular rustgill mushroom</name>
    <name type="synonym">Gymnopilus spectabilis subsp. junonius</name>
    <dbReference type="NCBI Taxonomy" id="109634"/>
    <lineage>
        <taxon>Eukaryota</taxon>
        <taxon>Fungi</taxon>
        <taxon>Dikarya</taxon>
        <taxon>Basidiomycota</taxon>
        <taxon>Agaricomycotina</taxon>
        <taxon>Agaricomycetes</taxon>
        <taxon>Agaricomycetidae</taxon>
        <taxon>Agaricales</taxon>
        <taxon>Agaricineae</taxon>
        <taxon>Hymenogastraceae</taxon>
        <taxon>Gymnopilus</taxon>
    </lineage>
</organism>
<keyword evidence="14" id="KW-0863">Zinc-finger</keyword>
<evidence type="ECO:0000256" key="9">
    <source>
        <dbReference type="ARBA" id="ARBA00022753"/>
    </source>
</evidence>
<evidence type="ECO:0000256" key="1">
    <source>
        <dbReference type="ARBA" id="ARBA00000900"/>
    </source>
</evidence>
<evidence type="ECO:0000256" key="3">
    <source>
        <dbReference type="ARBA" id="ARBA00004177"/>
    </source>
</evidence>
<dbReference type="InterPro" id="IPR013083">
    <property type="entry name" value="Znf_RING/FYVE/PHD"/>
</dbReference>
<evidence type="ECO:0000256" key="5">
    <source>
        <dbReference type="ARBA" id="ARBA00004906"/>
    </source>
</evidence>
<sequence>MTDYSVAAFSGDEVDDLALAITESLTCRQPGSKLGKLDECPVCCESMHALGGTEAQEQHLKACLDTDLGLSQPEGSSEDEYIVYRLPEKSVLIGVECDICLEEFDKEADVARMACLCVFHRDCFLPWFERANSCPVHVVDVF</sequence>
<evidence type="ECO:0000256" key="10">
    <source>
        <dbReference type="ARBA" id="ARBA00022786"/>
    </source>
</evidence>
<proteinExistence type="predicted"/>
<dbReference type="GO" id="GO:0061630">
    <property type="term" value="F:ubiquitin protein ligase activity"/>
    <property type="evidence" value="ECO:0007669"/>
    <property type="project" value="UniProtKB-EC"/>
</dbReference>
<evidence type="ECO:0000256" key="13">
    <source>
        <dbReference type="ARBA" id="ARBA00023288"/>
    </source>
</evidence>
<dbReference type="AlphaFoldDB" id="A0A9P5NM56"/>
<evidence type="ECO:0000313" key="16">
    <source>
        <dbReference type="EMBL" id="KAF8892348.1"/>
    </source>
</evidence>
<keyword evidence="12" id="KW-0458">Lysosome</keyword>
<dbReference type="InterPro" id="IPR051878">
    <property type="entry name" value="ZNRF_ubiq-protein_ligase"/>
</dbReference>
<dbReference type="OrthoDB" id="10057496at2759"/>
<keyword evidence="9" id="KW-0967">Endosome</keyword>
<evidence type="ECO:0000256" key="6">
    <source>
        <dbReference type="ARBA" id="ARBA00012483"/>
    </source>
</evidence>
<evidence type="ECO:0000256" key="12">
    <source>
        <dbReference type="ARBA" id="ARBA00023228"/>
    </source>
</evidence>
<dbReference type="GO" id="GO:0043161">
    <property type="term" value="P:proteasome-mediated ubiquitin-dependent protein catabolic process"/>
    <property type="evidence" value="ECO:0007669"/>
    <property type="project" value="TreeGrafter"/>
</dbReference>
<dbReference type="GO" id="GO:0070936">
    <property type="term" value="P:protein K48-linked ubiquitination"/>
    <property type="evidence" value="ECO:0007669"/>
    <property type="project" value="TreeGrafter"/>
</dbReference>
<dbReference type="EC" id="2.3.2.27" evidence="6"/>
<dbReference type="SUPFAM" id="SSF57850">
    <property type="entry name" value="RING/U-box"/>
    <property type="match status" value="1"/>
</dbReference>
<evidence type="ECO:0000256" key="14">
    <source>
        <dbReference type="PROSITE-ProRule" id="PRU00175"/>
    </source>
</evidence>
<keyword evidence="10" id="KW-0833">Ubl conjugation pathway</keyword>
<keyword evidence="7" id="KW-0808">Transferase</keyword>
<evidence type="ECO:0000313" key="17">
    <source>
        <dbReference type="Proteomes" id="UP000724874"/>
    </source>
</evidence>
<evidence type="ECO:0000256" key="11">
    <source>
        <dbReference type="ARBA" id="ARBA00023136"/>
    </source>
</evidence>
<dbReference type="GO" id="GO:0016020">
    <property type="term" value="C:membrane"/>
    <property type="evidence" value="ECO:0007669"/>
    <property type="project" value="UniProtKB-SubCell"/>
</dbReference>
<keyword evidence="17" id="KW-1185">Reference proteome</keyword>
<comment type="subcellular location">
    <subcellularLocation>
        <location evidence="3">Endosome</location>
    </subcellularLocation>
    <subcellularLocation>
        <location evidence="4">Lysosome</location>
    </subcellularLocation>
    <subcellularLocation>
        <location evidence="2">Membrane</location>
        <topology evidence="2">Peripheral membrane protein</topology>
    </subcellularLocation>
</comment>
<keyword evidence="8" id="KW-0519">Myristate</keyword>
<comment type="catalytic activity">
    <reaction evidence="1">
        <text>S-ubiquitinyl-[E2 ubiquitin-conjugating enzyme]-L-cysteine + [acceptor protein]-L-lysine = [E2 ubiquitin-conjugating enzyme]-L-cysteine + N(6)-ubiquitinyl-[acceptor protein]-L-lysine.</text>
        <dbReference type="EC" id="2.3.2.27"/>
    </reaction>
</comment>
<dbReference type="Proteomes" id="UP000724874">
    <property type="component" value="Unassembled WGS sequence"/>
</dbReference>
<reference evidence="16" key="1">
    <citation type="submission" date="2020-11" db="EMBL/GenBank/DDBJ databases">
        <authorList>
            <consortium name="DOE Joint Genome Institute"/>
            <person name="Ahrendt S."/>
            <person name="Riley R."/>
            <person name="Andreopoulos W."/>
            <person name="LaButti K."/>
            <person name="Pangilinan J."/>
            <person name="Ruiz-duenas F.J."/>
            <person name="Barrasa J.M."/>
            <person name="Sanchez-Garcia M."/>
            <person name="Camarero S."/>
            <person name="Miyauchi S."/>
            <person name="Serrano A."/>
            <person name="Linde D."/>
            <person name="Babiker R."/>
            <person name="Drula E."/>
            <person name="Ayuso-Fernandez I."/>
            <person name="Pacheco R."/>
            <person name="Padilla G."/>
            <person name="Ferreira P."/>
            <person name="Barriuso J."/>
            <person name="Kellner H."/>
            <person name="Castanera R."/>
            <person name="Alfaro M."/>
            <person name="Ramirez L."/>
            <person name="Pisabarro A.G."/>
            <person name="Kuo A."/>
            <person name="Tritt A."/>
            <person name="Lipzen A."/>
            <person name="He G."/>
            <person name="Yan M."/>
            <person name="Ng V."/>
            <person name="Cullen D."/>
            <person name="Martin F."/>
            <person name="Rosso M.-N."/>
            <person name="Henrissat B."/>
            <person name="Hibbett D."/>
            <person name="Martinez A.T."/>
            <person name="Grigoriev I.V."/>
        </authorList>
    </citation>
    <scope>NUCLEOTIDE SEQUENCE</scope>
    <source>
        <strain evidence="16">AH 44721</strain>
    </source>
</reference>
<dbReference type="PANTHER" id="PTHR46661">
    <property type="entry name" value="E3 UBIQUITIN-PROTEIN LIGASE ZNRF1-LIKE PROTEIN"/>
    <property type="match status" value="1"/>
</dbReference>
<dbReference type="Pfam" id="PF13639">
    <property type="entry name" value="zf-RING_2"/>
    <property type="match status" value="1"/>
</dbReference>
<accession>A0A9P5NM56</accession>
<evidence type="ECO:0000256" key="7">
    <source>
        <dbReference type="ARBA" id="ARBA00022679"/>
    </source>
</evidence>
<feature type="domain" description="RING-type" evidence="15">
    <location>
        <begin position="97"/>
        <end position="137"/>
    </location>
</feature>
<evidence type="ECO:0000256" key="2">
    <source>
        <dbReference type="ARBA" id="ARBA00004170"/>
    </source>
</evidence>
<keyword evidence="11" id="KW-0472">Membrane</keyword>
<evidence type="ECO:0000256" key="8">
    <source>
        <dbReference type="ARBA" id="ARBA00022707"/>
    </source>
</evidence>
<evidence type="ECO:0000259" key="15">
    <source>
        <dbReference type="PROSITE" id="PS50089"/>
    </source>
</evidence>
<protein>
    <recommendedName>
        <fullName evidence="6">RING-type E3 ubiquitin transferase</fullName>
        <ecNumber evidence="6">2.3.2.27</ecNumber>
    </recommendedName>
</protein>
<dbReference type="PROSITE" id="PS50089">
    <property type="entry name" value="ZF_RING_2"/>
    <property type="match status" value="1"/>
</dbReference>
<keyword evidence="13" id="KW-0449">Lipoprotein</keyword>
<gene>
    <name evidence="16" type="ORF">CPB84DRAFT_1783777</name>
</gene>
<comment type="caution">
    <text evidence="16">The sequence shown here is derived from an EMBL/GenBank/DDBJ whole genome shotgun (WGS) entry which is preliminary data.</text>
</comment>